<keyword evidence="4 8" id="KW-0812">Transmembrane</keyword>
<feature type="transmembrane region" description="Helical" evidence="8">
    <location>
        <begin position="191"/>
        <end position="212"/>
    </location>
</feature>
<keyword evidence="6 8" id="KW-0472">Membrane</keyword>
<evidence type="ECO:0000313" key="10">
    <source>
        <dbReference type="Ensembl" id="ENSMODP00000022718.2"/>
    </source>
</evidence>
<feature type="transmembrane region" description="Helical" evidence="8">
    <location>
        <begin position="224"/>
        <end position="249"/>
    </location>
</feature>
<organism evidence="10 11">
    <name type="scientific">Monodelphis domestica</name>
    <name type="common">Gray short-tailed opossum</name>
    <dbReference type="NCBI Taxonomy" id="13616"/>
    <lineage>
        <taxon>Eukaryota</taxon>
        <taxon>Metazoa</taxon>
        <taxon>Chordata</taxon>
        <taxon>Craniata</taxon>
        <taxon>Vertebrata</taxon>
        <taxon>Euteleostomi</taxon>
        <taxon>Mammalia</taxon>
        <taxon>Metatheria</taxon>
        <taxon>Didelphimorphia</taxon>
        <taxon>Didelphidae</taxon>
        <taxon>Monodelphis</taxon>
    </lineage>
</organism>
<comment type="similarity">
    <text evidence="2">Belongs to the G-protein coupled receptor 3 family.</text>
</comment>
<keyword evidence="5 8" id="KW-1133">Transmembrane helix</keyword>
<gene>
    <name evidence="10" type="primary">GPRC5A</name>
</gene>
<evidence type="ECO:0000259" key="9">
    <source>
        <dbReference type="Pfam" id="PF00003"/>
    </source>
</evidence>
<evidence type="ECO:0000256" key="5">
    <source>
        <dbReference type="ARBA" id="ARBA00022989"/>
    </source>
</evidence>
<evidence type="ECO:0000256" key="4">
    <source>
        <dbReference type="ARBA" id="ARBA00022692"/>
    </source>
</evidence>
<dbReference type="GeneID" id="100017755"/>
<dbReference type="InterPro" id="IPR051753">
    <property type="entry name" value="RA-inducible_GPCR3"/>
</dbReference>
<protein>
    <submittedName>
        <fullName evidence="10">G protein-coupled receptor class C group 5 member A</fullName>
    </submittedName>
</protein>
<feature type="transmembrane region" description="Helical" evidence="8">
    <location>
        <begin position="305"/>
        <end position="324"/>
    </location>
</feature>
<evidence type="ECO:0000313" key="11">
    <source>
        <dbReference type="Proteomes" id="UP000002280"/>
    </source>
</evidence>
<dbReference type="Bgee" id="ENSMODG00000018220">
    <property type="expression patterns" value="Expressed in lung and 16 other cell types or tissues"/>
</dbReference>
<dbReference type="GO" id="GO:0004930">
    <property type="term" value="F:G protein-coupled receptor activity"/>
    <property type="evidence" value="ECO:0007669"/>
    <property type="project" value="InterPro"/>
</dbReference>
<feature type="transmembrane region" description="Helical" evidence="8">
    <location>
        <begin position="119"/>
        <end position="144"/>
    </location>
</feature>
<feature type="domain" description="G-protein coupled receptors family 3 profile" evidence="9">
    <location>
        <begin position="113"/>
        <end position="356"/>
    </location>
</feature>
<dbReference type="STRING" id="13616.ENSMODP00000022718"/>
<dbReference type="HOGENOM" id="CLU_044162_0_0_1"/>
<keyword evidence="11" id="KW-1185">Reference proteome</keyword>
<dbReference type="Proteomes" id="UP000002280">
    <property type="component" value="Chromosome 8"/>
</dbReference>
<dbReference type="AlphaFoldDB" id="F6PGM6"/>
<dbReference type="Ensembl" id="ENSMODT00000023117.3">
    <property type="protein sequence ID" value="ENSMODP00000022718.2"/>
    <property type="gene ID" value="ENSMODG00000018220.3"/>
</dbReference>
<keyword evidence="3" id="KW-1003">Cell membrane</keyword>
<dbReference type="InParanoid" id="F6PGM6"/>
<feature type="region of interest" description="Disordered" evidence="7">
    <location>
        <begin position="419"/>
        <end position="449"/>
    </location>
</feature>
<dbReference type="CTD" id="9052"/>
<dbReference type="GeneTree" id="ENSGT00950000182961"/>
<evidence type="ECO:0000256" key="7">
    <source>
        <dbReference type="SAM" id="MobiDB-lite"/>
    </source>
</evidence>
<dbReference type="GO" id="GO:0043235">
    <property type="term" value="C:receptor complex"/>
    <property type="evidence" value="ECO:0000318"/>
    <property type="project" value="GO_Central"/>
</dbReference>
<evidence type="ECO:0000256" key="2">
    <source>
        <dbReference type="ARBA" id="ARBA00007242"/>
    </source>
</evidence>
<evidence type="ECO:0000256" key="1">
    <source>
        <dbReference type="ARBA" id="ARBA00004651"/>
    </source>
</evidence>
<dbReference type="OMA" id="GRRPNWD"/>
<proteinExistence type="inferred from homology"/>
<dbReference type="GO" id="GO:0070062">
    <property type="term" value="C:extracellular exosome"/>
    <property type="evidence" value="ECO:0000318"/>
    <property type="project" value="GO_Central"/>
</dbReference>
<feature type="transmembrane region" description="Helical" evidence="8">
    <location>
        <begin position="336"/>
        <end position="354"/>
    </location>
</feature>
<dbReference type="OrthoDB" id="8701926at2759"/>
<dbReference type="GO" id="GO:0005886">
    <property type="term" value="C:plasma membrane"/>
    <property type="evidence" value="ECO:0000318"/>
    <property type="project" value="GO_Central"/>
</dbReference>
<reference evidence="10" key="2">
    <citation type="submission" date="2025-08" db="UniProtKB">
        <authorList>
            <consortium name="Ensembl"/>
        </authorList>
    </citation>
    <scope>IDENTIFICATION</scope>
</reference>
<dbReference type="CDD" id="cd15279">
    <property type="entry name" value="7tmC_RAIG1_4_GPRC5A_D"/>
    <property type="match status" value="1"/>
</dbReference>
<dbReference type="GO" id="GO:0005730">
    <property type="term" value="C:nucleolus"/>
    <property type="evidence" value="ECO:0007669"/>
    <property type="project" value="Ensembl"/>
</dbReference>
<accession>F6PGM6</accession>
<dbReference type="PANTHER" id="PTHR14511:SF7">
    <property type="entry name" value="RETINOIC ACID-INDUCED PROTEIN 3"/>
    <property type="match status" value="1"/>
</dbReference>
<dbReference type="Pfam" id="PF00003">
    <property type="entry name" value="7tm_3"/>
    <property type="match status" value="1"/>
</dbReference>
<sequence>MKLRWNGSRRVLPHPPTFPPPFVPLFFPPLPSSSIPFPPLSVWSFIYNCSRGQVRDCCPRVQDWRLIFLEGAVKFTALKFQAPSQSLGTTLSVIMTSIPRGCYNISSTYYNLCDMDTPWGIVLETLAAAGIVTSIVFMLSPLILICKVQDSCRRKVLPTQFIFLLGVFGLFGLTFAFIIKLNKTTGPTRFFLFGVLFALCFSCLLAHTFMLAKLVRGKKPLSMLMILGLALGFSLVQDIIAVEYVVITMGRTNTHVFEEMPRKQRNEDFVMLLIYVLFLISFTFIMSISTFCGSFSGWKRHGAHIYMTMLFSIGIWVAWITLLLNDSFDPSWDDTILSTALVANGWVFLLMYIFPEFILLTKQRNPRDYPVEENFCKPQFMKQSYGMENRAYLQEEITQGPESPGSTLYAPYSTHFQLQNQDSQKDFSIPRPKTRSSPYDDYGGRKAGN</sequence>
<dbReference type="PANTHER" id="PTHR14511">
    <property type="entry name" value="G PROTEIN COUPLED RECEPTOR, CLASS C, GROUP 5"/>
    <property type="match status" value="1"/>
</dbReference>
<dbReference type="InterPro" id="IPR017978">
    <property type="entry name" value="GPCR_3_C"/>
</dbReference>
<evidence type="ECO:0000256" key="3">
    <source>
        <dbReference type="ARBA" id="ARBA00022475"/>
    </source>
</evidence>
<feature type="transmembrane region" description="Helical" evidence="8">
    <location>
        <begin position="269"/>
        <end position="293"/>
    </location>
</feature>
<feature type="transmembrane region" description="Helical" evidence="8">
    <location>
        <begin position="156"/>
        <end position="179"/>
    </location>
</feature>
<dbReference type="GO" id="GO:0030295">
    <property type="term" value="F:protein kinase activator activity"/>
    <property type="evidence" value="ECO:0000318"/>
    <property type="project" value="GO_Central"/>
</dbReference>
<comment type="subcellular location">
    <subcellularLocation>
        <location evidence="1">Cell membrane</location>
        <topology evidence="1">Multi-pass membrane protein</topology>
    </subcellularLocation>
</comment>
<name>F6PGM6_MONDO</name>
<evidence type="ECO:0000256" key="8">
    <source>
        <dbReference type="SAM" id="Phobius"/>
    </source>
</evidence>
<evidence type="ECO:0000256" key="6">
    <source>
        <dbReference type="ARBA" id="ARBA00023136"/>
    </source>
</evidence>
<reference evidence="10 11" key="1">
    <citation type="journal article" date="2007" name="Nature">
        <title>Genome of the marsupial Monodelphis domestica reveals innovation in non-coding sequences.</title>
        <authorList>
            <person name="Mikkelsen T.S."/>
            <person name="Wakefield M.J."/>
            <person name="Aken B."/>
            <person name="Amemiya C.T."/>
            <person name="Chang J.L."/>
            <person name="Duke S."/>
            <person name="Garber M."/>
            <person name="Gentles A.J."/>
            <person name="Goodstadt L."/>
            <person name="Heger A."/>
            <person name="Jurka J."/>
            <person name="Kamal M."/>
            <person name="Mauceli E."/>
            <person name="Searle S.M."/>
            <person name="Sharpe T."/>
            <person name="Baker M.L."/>
            <person name="Batzer M.A."/>
            <person name="Benos P.V."/>
            <person name="Belov K."/>
            <person name="Clamp M."/>
            <person name="Cook A."/>
            <person name="Cuff J."/>
            <person name="Das R."/>
            <person name="Davidow L."/>
            <person name="Deakin J.E."/>
            <person name="Fazzari M.J."/>
            <person name="Glass J.L."/>
            <person name="Grabherr M."/>
            <person name="Greally J.M."/>
            <person name="Gu W."/>
            <person name="Hore T.A."/>
            <person name="Huttley G.A."/>
            <person name="Kleber M."/>
            <person name="Jirtle R.L."/>
            <person name="Koina E."/>
            <person name="Lee J.T."/>
            <person name="Mahony S."/>
            <person name="Marra M.A."/>
            <person name="Miller R.D."/>
            <person name="Nicholls R.D."/>
            <person name="Oda M."/>
            <person name="Papenfuss A.T."/>
            <person name="Parra Z.E."/>
            <person name="Pollock D.D."/>
            <person name="Ray D.A."/>
            <person name="Schein J.E."/>
            <person name="Speed T.P."/>
            <person name="Thompson K."/>
            <person name="VandeBerg J.L."/>
            <person name="Wade C.M."/>
            <person name="Walker J.A."/>
            <person name="Waters P.D."/>
            <person name="Webber C."/>
            <person name="Weidman J.R."/>
            <person name="Xie X."/>
            <person name="Zody M.C."/>
            <person name="Baldwin J."/>
            <person name="Abdouelleil A."/>
            <person name="Abdulkadir J."/>
            <person name="Abebe A."/>
            <person name="Abera B."/>
            <person name="Abreu J."/>
            <person name="Acer S.C."/>
            <person name="Aftuck L."/>
            <person name="Alexander A."/>
            <person name="An P."/>
            <person name="Anderson E."/>
            <person name="Anderson S."/>
            <person name="Arachi H."/>
            <person name="Azer M."/>
            <person name="Bachantsang P."/>
            <person name="Barry A."/>
            <person name="Bayul T."/>
            <person name="Berlin A."/>
            <person name="Bessette D."/>
            <person name="Bloom T."/>
            <person name="Bloom T."/>
            <person name="Boguslavskiy L."/>
            <person name="Bonnet C."/>
            <person name="Boukhgalter B."/>
            <person name="Bourzgui I."/>
            <person name="Brown A."/>
            <person name="Cahill P."/>
            <person name="Channer S."/>
            <person name="Cheshatsang Y."/>
            <person name="Chuda L."/>
            <person name="Citroen M."/>
            <person name="Collymore A."/>
            <person name="Cooke P."/>
            <person name="Costello M."/>
            <person name="D'Aco K."/>
            <person name="Daza R."/>
            <person name="De Haan G."/>
            <person name="DeGray S."/>
            <person name="DeMaso C."/>
            <person name="Dhargay N."/>
            <person name="Dooley K."/>
            <person name="Dooley E."/>
            <person name="Doricent M."/>
            <person name="Dorje P."/>
            <person name="Dorjee K."/>
            <person name="Dupes A."/>
            <person name="Elong R."/>
            <person name="Falk J."/>
            <person name="Farina A."/>
            <person name="Faro S."/>
            <person name="Ferguson D."/>
            <person name="Fisher S."/>
            <person name="Foley C.D."/>
            <person name="Franke A."/>
            <person name="Friedrich D."/>
            <person name="Gadbois L."/>
            <person name="Gearin G."/>
            <person name="Gearin C.R."/>
            <person name="Giannoukos G."/>
            <person name="Goode T."/>
            <person name="Graham J."/>
            <person name="Grandbois E."/>
            <person name="Grewal S."/>
            <person name="Gyaltsen K."/>
            <person name="Hafez N."/>
            <person name="Hagos B."/>
            <person name="Hall J."/>
            <person name="Henson C."/>
            <person name="Hollinger A."/>
            <person name="Honan T."/>
            <person name="Huard M.D."/>
            <person name="Hughes L."/>
            <person name="Hurhula B."/>
            <person name="Husby M.E."/>
            <person name="Kamat A."/>
            <person name="Kanga B."/>
            <person name="Kashin S."/>
            <person name="Khazanovich D."/>
            <person name="Kisner P."/>
            <person name="Lance K."/>
            <person name="Lara M."/>
            <person name="Lee W."/>
            <person name="Lennon N."/>
            <person name="Letendre F."/>
            <person name="LeVine R."/>
            <person name="Lipovsky A."/>
            <person name="Liu X."/>
            <person name="Liu J."/>
            <person name="Liu S."/>
            <person name="Lokyitsang T."/>
            <person name="Lokyitsang Y."/>
            <person name="Lubonja R."/>
            <person name="Lui A."/>
            <person name="MacDonald P."/>
            <person name="Magnisalis V."/>
            <person name="Maru K."/>
            <person name="Matthews C."/>
            <person name="McCusker W."/>
            <person name="McDonough S."/>
            <person name="Mehta T."/>
            <person name="Meldrim J."/>
            <person name="Meneus L."/>
            <person name="Mihai O."/>
            <person name="Mihalev A."/>
            <person name="Mihova T."/>
            <person name="Mittelman R."/>
            <person name="Mlenga V."/>
            <person name="Montmayeur A."/>
            <person name="Mulrain L."/>
            <person name="Navidi A."/>
            <person name="Naylor J."/>
            <person name="Negash T."/>
            <person name="Nguyen T."/>
            <person name="Nguyen N."/>
            <person name="Nicol R."/>
            <person name="Norbu C."/>
            <person name="Norbu N."/>
            <person name="Novod N."/>
            <person name="O'Neill B."/>
            <person name="Osman S."/>
            <person name="Markiewicz E."/>
            <person name="Oyono O.L."/>
            <person name="Patti C."/>
            <person name="Phunkhang P."/>
            <person name="Pierre F."/>
            <person name="Priest M."/>
            <person name="Raghuraman S."/>
            <person name="Rege F."/>
            <person name="Reyes R."/>
            <person name="Rise C."/>
            <person name="Rogov P."/>
            <person name="Ross K."/>
            <person name="Ryan E."/>
            <person name="Settipalli S."/>
            <person name="Shea T."/>
            <person name="Sherpa N."/>
            <person name="Shi L."/>
            <person name="Shih D."/>
            <person name="Sparrow T."/>
            <person name="Spaulding J."/>
            <person name="Stalker J."/>
            <person name="Stange-Thomann N."/>
            <person name="Stavropoulos S."/>
            <person name="Stone C."/>
            <person name="Strader C."/>
            <person name="Tesfaye S."/>
            <person name="Thomson T."/>
            <person name="Thoulutsang Y."/>
            <person name="Thoulutsang D."/>
            <person name="Topham K."/>
            <person name="Topping I."/>
            <person name="Tsamla T."/>
            <person name="Vassiliev H."/>
            <person name="Vo A."/>
            <person name="Wangchuk T."/>
            <person name="Wangdi T."/>
            <person name="Weiand M."/>
            <person name="Wilkinson J."/>
            <person name="Wilson A."/>
            <person name="Yadav S."/>
            <person name="Young G."/>
            <person name="Yu Q."/>
            <person name="Zembek L."/>
            <person name="Zhong D."/>
            <person name="Zimmer A."/>
            <person name="Zwirko Z."/>
            <person name="Jaffe D.B."/>
            <person name="Alvarez P."/>
            <person name="Brockman W."/>
            <person name="Butler J."/>
            <person name="Chin C."/>
            <person name="Gnerre S."/>
            <person name="MacCallum I."/>
            <person name="Graves J.A."/>
            <person name="Ponting C.P."/>
            <person name="Breen M."/>
            <person name="Samollow P.B."/>
            <person name="Lander E.S."/>
            <person name="Lindblad-Toh K."/>
        </authorList>
    </citation>
    <scope>NUCLEOTIDE SEQUENCE [LARGE SCALE GENOMIC DNA]</scope>
</reference>
<reference evidence="10" key="3">
    <citation type="submission" date="2025-09" db="UniProtKB">
        <authorList>
            <consortium name="Ensembl"/>
        </authorList>
    </citation>
    <scope>IDENTIFICATION</scope>
</reference>
<dbReference type="FunCoup" id="F6PGM6">
    <property type="interactions" value="28"/>
</dbReference>
<dbReference type="eggNOG" id="ENOG502RRIY">
    <property type="taxonomic scope" value="Eukaryota"/>
</dbReference>